<evidence type="ECO:0000313" key="3">
    <source>
        <dbReference type="Proteomes" id="UP001176940"/>
    </source>
</evidence>
<evidence type="ECO:0000313" key="2">
    <source>
        <dbReference type="EMBL" id="CAJ0918607.1"/>
    </source>
</evidence>
<proteinExistence type="predicted"/>
<dbReference type="EMBL" id="CAUEEQ010001058">
    <property type="protein sequence ID" value="CAJ0918607.1"/>
    <property type="molecule type" value="Genomic_DNA"/>
</dbReference>
<accession>A0ABN9KPJ4</accession>
<dbReference type="Proteomes" id="UP001176940">
    <property type="component" value="Unassembled WGS sequence"/>
</dbReference>
<name>A0ABN9KPJ4_9NEOB</name>
<reference evidence="2" key="1">
    <citation type="submission" date="2023-07" db="EMBL/GenBank/DDBJ databases">
        <authorList>
            <person name="Stuckert A."/>
        </authorList>
    </citation>
    <scope>NUCLEOTIDE SEQUENCE</scope>
</reference>
<feature type="region of interest" description="Disordered" evidence="1">
    <location>
        <begin position="214"/>
        <end position="240"/>
    </location>
</feature>
<comment type="caution">
    <text evidence="2">The sequence shown here is derived from an EMBL/GenBank/DDBJ whole genome shotgun (WGS) entry which is preliminary data.</text>
</comment>
<gene>
    <name evidence="2" type="ORF">RIMI_LOCUS835144</name>
</gene>
<organism evidence="2 3">
    <name type="scientific">Ranitomeya imitator</name>
    <name type="common">mimic poison frog</name>
    <dbReference type="NCBI Taxonomy" id="111125"/>
    <lineage>
        <taxon>Eukaryota</taxon>
        <taxon>Metazoa</taxon>
        <taxon>Chordata</taxon>
        <taxon>Craniata</taxon>
        <taxon>Vertebrata</taxon>
        <taxon>Euteleostomi</taxon>
        <taxon>Amphibia</taxon>
        <taxon>Batrachia</taxon>
        <taxon>Anura</taxon>
        <taxon>Neobatrachia</taxon>
        <taxon>Hyloidea</taxon>
        <taxon>Dendrobatidae</taxon>
        <taxon>Dendrobatinae</taxon>
        <taxon>Ranitomeya</taxon>
    </lineage>
</organism>
<keyword evidence="3" id="KW-1185">Reference proteome</keyword>
<sequence>MLSYEPWPLHIKRRCSDTDNDSDRCSVAVWSLESCHTDRSPATNDAGNQGKYRTVQEESRAQRWRTDSVSYEATLIVNQLILLLCKWNRQQLPALTVSAPAIKQSTAVTSLLCSALQPAALTVSAGKLTAGDVTDIGMKCVVFKGHLSPRKSRVSHGSGASVLCSALLRADKVMQCAGAEPLTFPAPAHCSTILCPQEGRAKYACAGAVAEDQKRMSWKENGRRRSRPETPIRPDQQRDRPWDWRIANVVPIFKKGSKSEPGNYRPRRCSDTDNDPDRCSVAVWSLESCHTDSSPATNDPEVPVTRVKHRVTKRRAALSNPMFTLVTSVKKQTVHTYIQLSVPCRLVPALTAGRKVKVKAQRPLLMHPMILFALAAAAWQLAAPVYQIKGISKLTMCMAPAHQEDCRFLVLHNLHDAVVLGFPWLQMHNPDVFDEPKSSSLPPHRDCDCAIDLIPG</sequence>
<evidence type="ECO:0000256" key="1">
    <source>
        <dbReference type="SAM" id="MobiDB-lite"/>
    </source>
</evidence>
<protein>
    <submittedName>
        <fullName evidence="2">Uncharacterized protein</fullName>
    </submittedName>
</protein>